<dbReference type="InterPro" id="IPR000836">
    <property type="entry name" value="PRTase_dom"/>
</dbReference>
<dbReference type="EMBL" id="SOEG01000053">
    <property type="protein sequence ID" value="TDX44487.1"/>
    <property type="molecule type" value="Genomic_DNA"/>
</dbReference>
<gene>
    <name evidence="5" type="primary">xpt</name>
    <name evidence="8" type="ORF">C7959_1533</name>
</gene>
<dbReference type="Pfam" id="PF00156">
    <property type="entry name" value="Pribosyltran"/>
    <property type="match status" value="1"/>
</dbReference>
<comment type="subunit">
    <text evidence="5">Homodimer.</text>
</comment>
<dbReference type="AlphaFoldDB" id="A0A4R8GS53"/>
<evidence type="ECO:0000313" key="8">
    <source>
        <dbReference type="EMBL" id="TDX44487.1"/>
    </source>
</evidence>
<comment type="subcellular location">
    <subcellularLocation>
        <location evidence="5">Cytoplasm</location>
    </subcellularLocation>
</comment>
<dbReference type="Gene3D" id="3.40.50.2020">
    <property type="match status" value="1"/>
</dbReference>
<dbReference type="Proteomes" id="UP000295832">
    <property type="component" value="Unassembled WGS sequence"/>
</dbReference>
<comment type="catalytic activity">
    <reaction evidence="5">
        <text>XMP + diphosphate = xanthine + 5-phospho-alpha-D-ribose 1-diphosphate</text>
        <dbReference type="Rhea" id="RHEA:10800"/>
        <dbReference type="ChEBI" id="CHEBI:17712"/>
        <dbReference type="ChEBI" id="CHEBI:33019"/>
        <dbReference type="ChEBI" id="CHEBI:57464"/>
        <dbReference type="ChEBI" id="CHEBI:58017"/>
        <dbReference type="EC" id="2.4.2.22"/>
    </reaction>
</comment>
<dbReference type="InterPro" id="IPR029057">
    <property type="entry name" value="PRTase-like"/>
</dbReference>
<reference evidence="8 9" key="1">
    <citation type="submission" date="2019-03" db="EMBL/GenBank/DDBJ databases">
        <title>Subsurface microbial communities from deep shales in Ohio and West Virginia, USA.</title>
        <authorList>
            <person name="Wrighton K."/>
        </authorList>
    </citation>
    <scope>NUCLEOTIDE SEQUENCE [LARGE SCALE GENOMIC DNA]</scope>
    <source>
        <strain evidence="8 9">MSL 6dP</strain>
    </source>
</reference>
<dbReference type="NCBIfam" id="NF006671">
    <property type="entry name" value="PRK09219.1"/>
    <property type="match status" value="1"/>
</dbReference>
<dbReference type="InterPro" id="IPR010079">
    <property type="entry name" value="Xanthine_PRibTrfase"/>
</dbReference>
<dbReference type="GO" id="GO:0000310">
    <property type="term" value="F:xanthine phosphoribosyltransferase activity"/>
    <property type="evidence" value="ECO:0007669"/>
    <property type="project" value="UniProtKB-UniRule"/>
</dbReference>
<organism evidence="8 9">
    <name type="scientific">Orenia marismortui</name>
    <dbReference type="NCBI Taxonomy" id="46469"/>
    <lineage>
        <taxon>Bacteria</taxon>
        <taxon>Bacillati</taxon>
        <taxon>Bacillota</taxon>
        <taxon>Clostridia</taxon>
        <taxon>Halanaerobiales</taxon>
        <taxon>Halobacteroidaceae</taxon>
        <taxon>Orenia</taxon>
    </lineage>
</organism>
<keyword evidence="2 5" id="KW-0328">Glycosyltransferase</keyword>
<name>A0A4R8GS53_9FIRM</name>
<dbReference type="GO" id="GO:0046110">
    <property type="term" value="P:xanthine metabolic process"/>
    <property type="evidence" value="ECO:0007669"/>
    <property type="project" value="UniProtKB-UniRule"/>
</dbReference>
<dbReference type="NCBIfam" id="TIGR01744">
    <property type="entry name" value="XPRTase"/>
    <property type="match status" value="1"/>
</dbReference>
<evidence type="ECO:0000256" key="3">
    <source>
        <dbReference type="ARBA" id="ARBA00022679"/>
    </source>
</evidence>
<dbReference type="UniPathway" id="UPA00602">
    <property type="reaction ID" value="UER00658"/>
</dbReference>
<dbReference type="PANTHER" id="PTHR43864">
    <property type="entry name" value="HYPOXANTHINE/GUANINE PHOSPHORIBOSYLTRANSFERASE"/>
    <property type="match status" value="1"/>
</dbReference>
<evidence type="ECO:0000256" key="4">
    <source>
        <dbReference type="ARBA" id="ARBA00022726"/>
    </source>
</evidence>
<proteinExistence type="inferred from homology"/>
<dbReference type="GO" id="GO:0005737">
    <property type="term" value="C:cytoplasm"/>
    <property type="evidence" value="ECO:0007669"/>
    <property type="project" value="UniProtKB-SubCell"/>
</dbReference>
<comment type="similarity">
    <text evidence="5">Belongs to the purine/pyrimidine phosphoribosyltransferase family. Xpt subfamily.</text>
</comment>
<dbReference type="PANTHER" id="PTHR43864:SF1">
    <property type="entry name" value="XANTHINE PHOSPHORIBOSYLTRANSFERASE"/>
    <property type="match status" value="1"/>
</dbReference>
<feature type="binding site" evidence="5">
    <location>
        <position position="156"/>
    </location>
    <ligand>
        <name>xanthine</name>
        <dbReference type="ChEBI" id="CHEBI:17712"/>
    </ligand>
</feature>
<comment type="function">
    <text evidence="5">Converts the preformed base xanthine, a product of nucleic acid breakdown, to xanthosine 5'-monophosphate (XMP), so it can be reused for RNA or DNA synthesis.</text>
</comment>
<comment type="caution">
    <text evidence="8">The sequence shown here is derived from an EMBL/GenBank/DDBJ whole genome shotgun (WGS) entry which is preliminary data.</text>
</comment>
<evidence type="ECO:0000256" key="2">
    <source>
        <dbReference type="ARBA" id="ARBA00022676"/>
    </source>
</evidence>
<protein>
    <recommendedName>
        <fullName evidence="5 6">Xanthine phosphoribosyltransferase</fullName>
        <shortName evidence="5">XPRTase</shortName>
        <ecNumber evidence="5 6">2.4.2.22</ecNumber>
    </recommendedName>
</protein>
<feature type="binding site" evidence="5">
    <location>
        <position position="27"/>
    </location>
    <ligand>
        <name>xanthine</name>
        <dbReference type="ChEBI" id="CHEBI:17712"/>
    </ligand>
</feature>
<dbReference type="STRING" id="926561.GCA_000379025_01477"/>
<dbReference type="InterPro" id="IPR050118">
    <property type="entry name" value="Pur/Pyrimidine_PRTase"/>
</dbReference>
<dbReference type="GO" id="GO:0032265">
    <property type="term" value="P:XMP salvage"/>
    <property type="evidence" value="ECO:0007669"/>
    <property type="project" value="UniProtKB-UniRule"/>
</dbReference>
<feature type="binding site" evidence="5">
    <location>
        <position position="20"/>
    </location>
    <ligand>
        <name>xanthine</name>
        <dbReference type="ChEBI" id="CHEBI:17712"/>
    </ligand>
</feature>
<evidence type="ECO:0000256" key="1">
    <source>
        <dbReference type="ARBA" id="ARBA00022490"/>
    </source>
</evidence>
<keyword evidence="9" id="KW-1185">Reference proteome</keyword>
<evidence type="ECO:0000259" key="7">
    <source>
        <dbReference type="Pfam" id="PF00156"/>
    </source>
</evidence>
<evidence type="ECO:0000256" key="5">
    <source>
        <dbReference type="HAMAP-Rule" id="MF_01184"/>
    </source>
</evidence>
<evidence type="ECO:0000313" key="9">
    <source>
        <dbReference type="Proteomes" id="UP000295832"/>
    </source>
</evidence>
<comment type="pathway">
    <text evidence="5">Purine metabolism; XMP biosynthesis via salvage pathway; XMP from xanthine: step 1/1.</text>
</comment>
<dbReference type="SUPFAM" id="SSF53271">
    <property type="entry name" value="PRTase-like"/>
    <property type="match status" value="1"/>
</dbReference>
<keyword evidence="4 5" id="KW-0660">Purine salvage</keyword>
<evidence type="ECO:0000256" key="6">
    <source>
        <dbReference type="NCBIfam" id="TIGR01744"/>
    </source>
</evidence>
<dbReference type="RefSeq" id="WP_134119086.1">
    <property type="nucleotide sequence ID" value="NZ_SOEG01000053.1"/>
</dbReference>
<dbReference type="GO" id="GO:0006166">
    <property type="term" value="P:purine ribonucleoside salvage"/>
    <property type="evidence" value="ECO:0007669"/>
    <property type="project" value="UniProtKB-KW"/>
</dbReference>
<dbReference type="EC" id="2.4.2.22" evidence="5 6"/>
<keyword evidence="1 5" id="KW-0963">Cytoplasm</keyword>
<dbReference type="CDD" id="cd06223">
    <property type="entry name" value="PRTases_typeI"/>
    <property type="match status" value="1"/>
</dbReference>
<sequence length="189" mass="21000">MELLKERIKDDGKLVSKEILKVDSFLNHQIDPRLMQEIGREFANRFKEEEISKILTIEASGIAVALMVGLELDVPVVFAKKKKASTMDSKVYTGEVKSFTKNRVYNISVDSTYINNEDKILIIDDFLAMGNASQGLLEIVNKAKAELAGIGIVIEKGFQPGGKLLREQGIKVESLAIIDSLADNEINFL</sequence>
<feature type="domain" description="Phosphoribosyltransferase" evidence="7">
    <location>
        <begin position="32"/>
        <end position="157"/>
    </location>
</feature>
<feature type="binding site" evidence="5">
    <location>
        <begin position="128"/>
        <end position="132"/>
    </location>
    <ligand>
        <name>5-phospho-alpha-D-ribose 1-diphosphate</name>
        <dbReference type="ChEBI" id="CHEBI:58017"/>
    </ligand>
</feature>
<keyword evidence="3 5" id="KW-0808">Transferase</keyword>
<accession>A0A4R8GS53</accession>
<dbReference type="HAMAP" id="MF_01184">
    <property type="entry name" value="XPRTase"/>
    <property type="match status" value="1"/>
</dbReference>